<reference evidence="2 3" key="1">
    <citation type="submission" date="2024-04" db="EMBL/GenBank/DDBJ databases">
        <title>Symmetric and asymmetric DNA N6-adenine methylation regulates different biological responses in Mucorales.</title>
        <authorList>
            <consortium name="Lawrence Berkeley National Laboratory"/>
            <person name="Lax C."/>
            <person name="Mondo S.J."/>
            <person name="Osorio-Concepcion M."/>
            <person name="Muszewska A."/>
            <person name="Corrochano-Luque M."/>
            <person name="Gutierrez G."/>
            <person name="Riley R."/>
            <person name="Lipzen A."/>
            <person name="Guo J."/>
            <person name="Hundley H."/>
            <person name="Amirebrahimi M."/>
            <person name="Ng V."/>
            <person name="Lorenzo-Gutierrez D."/>
            <person name="Binder U."/>
            <person name="Yang J."/>
            <person name="Song Y."/>
            <person name="Canovas D."/>
            <person name="Navarro E."/>
            <person name="Freitag M."/>
            <person name="Gabaldon T."/>
            <person name="Grigoriev I.V."/>
            <person name="Corrochano L.M."/>
            <person name="Nicolas F.E."/>
            <person name="Garre V."/>
        </authorList>
    </citation>
    <scope>NUCLEOTIDE SEQUENCE [LARGE SCALE GENOMIC DNA]</scope>
    <source>
        <strain evidence="2 3">L51</strain>
    </source>
</reference>
<dbReference type="Proteomes" id="UP001448207">
    <property type="component" value="Unassembled WGS sequence"/>
</dbReference>
<feature type="region of interest" description="Disordered" evidence="1">
    <location>
        <begin position="212"/>
        <end position="258"/>
    </location>
</feature>
<feature type="compositionally biased region" description="Basic and acidic residues" evidence="1">
    <location>
        <begin position="108"/>
        <end position="125"/>
    </location>
</feature>
<gene>
    <name evidence="2" type="ORF">J3Q64DRAFT_1760488</name>
</gene>
<dbReference type="EMBL" id="JBCLYO010000021">
    <property type="protein sequence ID" value="KAL0079619.1"/>
    <property type="molecule type" value="Genomic_DNA"/>
</dbReference>
<feature type="region of interest" description="Disordered" evidence="1">
    <location>
        <begin position="101"/>
        <end position="135"/>
    </location>
</feature>
<evidence type="ECO:0000313" key="3">
    <source>
        <dbReference type="Proteomes" id="UP001448207"/>
    </source>
</evidence>
<accession>A0ABR3APM3</accession>
<proteinExistence type="predicted"/>
<comment type="caution">
    <text evidence="2">The sequence shown here is derived from an EMBL/GenBank/DDBJ whole genome shotgun (WGS) entry which is preliminary data.</text>
</comment>
<sequence>MPKLNITPEERIERRRRYMREYQRNRRHTARVELEERQAKKREEATKFARRDYMREYRRKHREAIQLKLEVEKTKKNDDSKSNQNVQENCIEVPQHKCHRTEQVNVEGAKDNNKEEAEAEAKVEVEVGEQEEPTKASRKLYMREYRRKRRQAALLKAREEEARQRIETTKTSRKFYMREYRRKRQQMALVEVEDTKARQCEEIYENVRKECTKNEPRNGQQATQAEMKKIEEEGENSRTQYMQENRRNPRRRRITGIKGQVITRRKLSELDIDSWSSKQTKL</sequence>
<protein>
    <recommendedName>
        <fullName evidence="4">Vicilin-like seed storage protein At2g18540</fullName>
    </recommendedName>
</protein>
<organism evidence="2 3">
    <name type="scientific">Phycomyces blakesleeanus</name>
    <dbReference type="NCBI Taxonomy" id="4837"/>
    <lineage>
        <taxon>Eukaryota</taxon>
        <taxon>Fungi</taxon>
        <taxon>Fungi incertae sedis</taxon>
        <taxon>Mucoromycota</taxon>
        <taxon>Mucoromycotina</taxon>
        <taxon>Mucoromycetes</taxon>
        <taxon>Mucorales</taxon>
        <taxon>Phycomycetaceae</taxon>
        <taxon>Phycomyces</taxon>
    </lineage>
</organism>
<evidence type="ECO:0000313" key="2">
    <source>
        <dbReference type="EMBL" id="KAL0079619.1"/>
    </source>
</evidence>
<evidence type="ECO:0008006" key="4">
    <source>
        <dbReference type="Google" id="ProtNLM"/>
    </source>
</evidence>
<evidence type="ECO:0000256" key="1">
    <source>
        <dbReference type="SAM" id="MobiDB-lite"/>
    </source>
</evidence>
<keyword evidence="3" id="KW-1185">Reference proteome</keyword>
<name>A0ABR3APM3_PHYBL</name>